<keyword evidence="6" id="KW-1185">Reference proteome</keyword>
<dbReference type="GO" id="GO:0004497">
    <property type="term" value="F:monooxygenase activity"/>
    <property type="evidence" value="ECO:0007669"/>
    <property type="project" value="InterPro"/>
</dbReference>
<dbReference type="GO" id="GO:0016125">
    <property type="term" value="P:sterol metabolic process"/>
    <property type="evidence" value="ECO:0007669"/>
    <property type="project" value="TreeGrafter"/>
</dbReference>
<dbReference type="GO" id="GO:0005506">
    <property type="term" value="F:iron ion binding"/>
    <property type="evidence" value="ECO:0007669"/>
    <property type="project" value="InterPro"/>
</dbReference>
<organism evidence="5 6">
    <name type="scientific">Marchantia polymorpha subsp. ruderalis</name>
    <dbReference type="NCBI Taxonomy" id="1480154"/>
    <lineage>
        <taxon>Eukaryota</taxon>
        <taxon>Viridiplantae</taxon>
        <taxon>Streptophyta</taxon>
        <taxon>Embryophyta</taxon>
        <taxon>Marchantiophyta</taxon>
        <taxon>Marchantiopsida</taxon>
        <taxon>Marchantiidae</taxon>
        <taxon>Marchantiales</taxon>
        <taxon>Marchantiaceae</taxon>
        <taxon>Marchantia</taxon>
    </lineage>
</organism>
<protein>
    <recommendedName>
        <fullName evidence="4">DnaJ homologue subfamily C member 28 conserved domain-containing protein</fullName>
    </recommendedName>
</protein>
<keyword evidence="1 3" id="KW-0479">Metal-binding</keyword>
<keyword evidence="3" id="KW-0349">Heme</keyword>
<dbReference type="PANTHER" id="PTHR24286">
    <property type="entry name" value="CYTOCHROME P450 26"/>
    <property type="match status" value="1"/>
</dbReference>
<dbReference type="Proteomes" id="UP000077202">
    <property type="component" value="Unassembled WGS sequence"/>
</dbReference>
<sequence>MTMALMDLSPVLVVVLVLLLLLLPLPLLFWRGGEKFSGKLPPKSRSNSIWGDTSAFWSDPLAFLDKKRAEYGEIYILKLFGREKIVTTTPEAAKFFLVNVHKSFKHGYRPSITRITDPEGNFTDPDNSVKVRKLLKTPLGPGSIRDSIPTYDALSRSIIDTWKDGEVLNAFHEMERITLKCILNLLWGQEDRQLEYDRVMELHSKMNHGCHVKFPINLPFTAYGKALKAKRDITDLLKEKLKQLRASRSQDYCCMSSVIFSDGENGLTDAQVSSLMLTLIFAGYRTTATVLVWVFKFLSENSKALEELQMEHDALSQSRESNGTPLTWADVKRMPYTMKVIQETLRLAPVVKFMPRVALEDVQFKGYVIPKDWSLGVSYEFHKDPAFFPDPLTFDPSRFNEPIKPGVFIPFGAGAHICVGYEFTNVLLPVIIHRVVSTYSGVQSVGIQPDAVYSRVRVASWFTASVDPNYLGFGCEEALASTAAMTSSSAPLRFLRRLPRPISSPLRVGSVQFSSLSENELSAVAASVEKGSKKTGPPGKKTIAERILTVCDKIYERHQPPALRRGALINTSDPARVDIDIMNVAEQRIMQSVLRGGFENLPGKGKPLKLENNLHADPAEDLAYRILAKNGFAPEWVELNKEIRYKVRRWRMALELAWQRRSQAISGGEAQPDGLNWESLLPGFENELKEINQKVMRYNLLVPFGRQLNGYKLEREIKMLREAEPNESPTP</sequence>
<evidence type="ECO:0000313" key="5">
    <source>
        <dbReference type="EMBL" id="OAE30947.1"/>
    </source>
</evidence>
<accession>A0A176WCV6</accession>
<evidence type="ECO:0000256" key="2">
    <source>
        <dbReference type="ARBA" id="ARBA00023004"/>
    </source>
</evidence>
<dbReference type="EMBL" id="LVLJ01001211">
    <property type="protein sequence ID" value="OAE30947.1"/>
    <property type="molecule type" value="Genomic_DNA"/>
</dbReference>
<dbReference type="InterPro" id="IPR001128">
    <property type="entry name" value="Cyt_P450"/>
</dbReference>
<feature type="domain" description="DnaJ homologue subfamily C member 28 conserved" evidence="4">
    <location>
        <begin position="584"/>
        <end position="648"/>
    </location>
</feature>
<evidence type="ECO:0000256" key="1">
    <source>
        <dbReference type="ARBA" id="ARBA00022723"/>
    </source>
</evidence>
<dbReference type="InterPro" id="IPR018961">
    <property type="entry name" value="DnaJ_homolog_subfam-C_membr-28"/>
</dbReference>
<dbReference type="Gene3D" id="1.10.630.10">
    <property type="entry name" value="Cytochrome P450"/>
    <property type="match status" value="1"/>
</dbReference>
<dbReference type="PANTHER" id="PTHR24286:SF356">
    <property type="entry name" value="ENT-KAURENOIC ACID OXIDASE 2"/>
    <property type="match status" value="1"/>
</dbReference>
<comment type="caution">
    <text evidence="5">The sequence shown here is derived from an EMBL/GenBank/DDBJ whole genome shotgun (WGS) entry which is preliminary data.</text>
</comment>
<dbReference type="SUPFAM" id="SSF48264">
    <property type="entry name" value="Cytochrome P450"/>
    <property type="match status" value="1"/>
</dbReference>
<dbReference type="Pfam" id="PF09350">
    <property type="entry name" value="DJC28_CD"/>
    <property type="match status" value="1"/>
</dbReference>
<dbReference type="GO" id="GO:0016132">
    <property type="term" value="P:brassinosteroid biosynthetic process"/>
    <property type="evidence" value="ECO:0007669"/>
    <property type="project" value="TreeGrafter"/>
</dbReference>
<dbReference type="InterPro" id="IPR017972">
    <property type="entry name" value="Cyt_P450_CS"/>
</dbReference>
<comment type="cofactor">
    <cofactor evidence="3">
        <name>heme</name>
        <dbReference type="ChEBI" id="CHEBI:30413"/>
    </cofactor>
</comment>
<dbReference type="InterPro" id="IPR036396">
    <property type="entry name" value="Cyt_P450_sf"/>
</dbReference>
<gene>
    <name evidence="5" type="ORF">AXG93_2018s1140</name>
</gene>
<evidence type="ECO:0000256" key="3">
    <source>
        <dbReference type="PIRSR" id="PIRSR602403-1"/>
    </source>
</evidence>
<keyword evidence="2 3" id="KW-0408">Iron</keyword>
<feature type="binding site" description="axial binding residue" evidence="3">
    <location>
        <position position="418"/>
    </location>
    <ligand>
        <name>heme</name>
        <dbReference type="ChEBI" id="CHEBI:30413"/>
    </ligand>
    <ligandPart>
        <name>Fe</name>
        <dbReference type="ChEBI" id="CHEBI:18248"/>
    </ligandPart>
</feature>
<dbReference type="GO" id="GO:0016705">
    <property type="term" value="F:oxidoreductase activity, acting on paired donors, with incorporation or reduction of molecular oxygen"/>
    <property type="evidence" value="ECO:0007669"/>
    <property type="project" value="InterPro"/>
</dbReference>
<proteinExistence type="predicted"/>
<name>A0A176WCV6_MARPO</name>
<dbReference type="GO" id="GO:0020037">
    <property type="term" value="F:heme binding"/>
    <property type="evidence" value="ECO:0007669"/>
    <property type="project" value="InterPro"/>
</dbReference>
<dbReference type="PROSITE" id="PS00086">
    <property type="entry name" value="CYTOCHROME_P450"/>
    <property type="match status" value="1"/>
</dbReference>
<dbReference type="InterPro" id="IPR002403">
    <property type="entry name" value="Cyt_P450_E_grp-IV"/>
</dbReference>
<dbReference type="Pfam" id="PF00067">
    <property type="entry name" value="p450"/>
    <property type="match status" value="1"/>
</dbReference>
<dbReference type="PRINTS" id="PR00465">
    <property type="entry name" value="EP450IV"/>
</dbReference>
<evidence type="ECO:0000313" key="6">
    <source>
        <dbReference type="Proteomes" id="UP000077202"/>
    </source>
</evidence>
<dbReference type="GO" id="GO:0010268">
    <property type="term" value="P:brassinosteroid homeostasis"/>
    <property type="evidence" value="ECO:0007669"/>
    <property type="project" value="TreeGrafter"/>
</dbReference>
<dbReference type="PRINTS" id="PR00385">
    <property type="entry name" value="P450"/>
</dbReference>
<dbReference type="AlphaFoldDB" id="A0A176WCV6"/>
<evidence type="ECO:0000259" key="4">
    <source>
        <dbReference type="Pfam" id="PF09350"/>
    </source>
</evidence>
<reference evidence="5" key="1">
    <citation type="submission" date="2016-03" db="EMBL/GenBank/DDBJ databases">
        <title>Mechanisms controlling the formation of the plant cell surface in tip-growing cells are functionally conserved among land plants.</title>
        <authorList>
            <person name="Honkanen S."/>
            <person name="Jones V.A."/>
            <person name="Morieri G."/>
            <person name="Champion C."/>
            <person name="Hetherington A.J."/>
            <person name="Kelly S."/>
            <person name="Saint-Marcoux D."/>
            <person name="Proust H."/>
            <person name="Prescott H."/>
            <person name="Dolan L."/>
        </authorList>
    </citation>
    <scope>NUCLEOTIDE SEQUENCE [LARGE SCALE GENOMIC DNA]</scope>
    <source>
        <tissue evidence="5">Whole gametophyte</tissue>
    </source>
</reference>